<feature type="transmembrane region" description="Helical" evidence="6">
    <location>
        <begin position="265"/>
        <end position="283"/>
    </location>
</feature>
<dbReference type="EMBL" id="BNJQ01000025">
    <property type="protein sequence ID" value="GHP09610.1"/>
    <property type="molecule type" value="Genomic_DNA"/>
</dbReference>
<keyword evidence="4 6" id="KW-1133">Transmembrane helix</keyword>
<dbReference type="InterPro" id="IPR030184">
    <property type="entry name" value="WAT1-related"/>
</dbReference>
<feature type="transmembrane region" description="Helical" evidence="6">
    <location>
        <begin position="295"/>
        <end position="315"/>
    </location>
</feature>
<dbReference type="AlphaFoldDB" id="A0A830HV32"/>
<dbReference type="InterPro" id="IPR037185">
    <property type="entry name" value="EmrE-like"/>
</dbReference>
<dbReference type="OrthoDB" id="1728340at2759"/>
<evidence type="ECO:0000313" key="9">
    <source>
        <dbReference type="Proteomes" id="UP000660262"/>
    </source>
</evidence>
<keyword evidence="5 6" id="KW-0472">Membrane</keyword>
<protein>
    <recommendedName>
        <fullName evidence="6">WAT1-related protein</fullName>
    </recommendedName>
</protein>
<comment type="similarity">
    <text evidence="2 6">Belongs to the drug/metabolite transporter (DMT) superfamily. Plant drug/metabolite exporter (P-DME) (TC 2.A.7.4) family.</text>
</comment>
<comment type="caution">
    <text evidence="8">The sequence shown here is derived from an EMBL/GenBank/DDBJ whole genome shotgun (WGS) entry which is preliminary data.</text>
</comment>
<reference evidence="8" key="1">
    <citation type="submission" date="2020-10" db="EMBL/GenBank/DDBJ databases">
        <title>Unveiling of a novel bifunctional photoreceptor, Dualchrome1, isolated from a cosmopolitan green alga.</title>
        <authorList>
            <person name="Suzuki S."/>
            <person name="Kawachi M."/>
        </authorList>
    </citation>
    <scope>NUCLEOTIDE SEQUENCE</scope>
    <source>
        <strain evidence="8">NIES 2893</strain>
    </source>
</reference>
<comment type="subcellular location">
    <subcellularLocation>
        <location evidence="1 6">Membrane</location>
        <topology evidence="1 6">Multi-pass membrane protein</topology>
    </subcellularLocation>
</comment>
<feature type="transmembrane region" description="Helical" evidence="6">
    <location>
        <begin position="166"/>
        <end position="186"/>
    </location>
</feature>
<proteinExistence type="inferred from homology"/>
<dbReference type="Proteomes" id="UP000660262">
    <property type="component" value="Unassembled WGS sequence"/>
</dbReference>
<feature type="transmembrane region" description="Helical" evidence="6">
    <location>
        <begin position="232"/>
        <end position="253"/>
    </location>
</feature>
<feature type="domain" description="EamA" evidence="7">
    <location>
        <begin position="30"/>
        <end position="180"/>
    </location>
</feature>
<evidence type="ECO:0000313" key="8">
    <source>
        <dbReference type="EMBL" id="GHP09610.1"/>
    </source>
</evidence>
<keyword evidence="9" id="KW-1185">Reference proteome</keyword>
<dbReference type="InterPro" id="IPR000620">
    <property type="entry name" value="EamA_dom"/>
</dbReference>
<evidence type="ECO:0000256" key="3">
    <source>
        <dbReference type="ARBA" id="ARBA00022692"/>
    </source>
</evidence>
<keyword evidence="3 6" id="KW-0812">Transmembrane</keyword>
<evidence type="ECO:0000256" key="5">
    <source>
        <dbReference type="ARBA" id="ARBA00023136"/>
    </source>
</evidence>
<evidence type="ECO:0000256" key="2">
    <source>
        <dbReference type="ARBA" id="ARBA00007635"/>
    </source>
</evidence>
<feature type="domain" description="EamA" evidence="7">
    <location>
        <begin position="203"/>
        <end position="337"/>
    </location>
</feature>
<accession>A0A830HV32</accession>
<feature type="transmembrane region" description="Helical" evidence="6">
    <location>
        <begin position="198"/>
        <end position="220"/>
    </location>
</feature>
<dbReference type="PANTHER" id="PTHR31218">
    <property type="entry name" value="WAT1-RELATED PROTEIN"/>
    <property type="match status" value="1"/>
</dbReference>
<evidence type="ECO:0000256" key="6">
    <source>
        <dbReference type="RuleBase" id="RU363077"/>
    </source>
</evidence>
<gene>
    <name evidence="8" type="ORF">PPROV_000834500</name>
</gene>
<evidence type="ECO:0000256" key="4">
    <source>
        <dbReference type="ARBA" id="ARBA00022989"/>
    </source>
</evidence>
<evidence type="ECO:0000256" key="1">
    <source>
        <dbReference type="ARBA" id="ARBA00004141"/>
    </source>
</evidence>
<dbReference type="GO" id="GO:0022857">
    <property type="term" value="F:transmembrane transporter activity"/>
    <property type="evidence" value="ECO:0007669"/>
    <property type="project" value="InterPro"/>
</dbReference>
<evidence type="ECO:0000259" key="7">
    <source>
        <dbReference type="Pfam" id="PF00892"/>
    </source>
</evidence>
<feature type="transmembrane region" description="Helical" evidence="6">
    <location>
        <begin position="321"/>
        <end position="339"/>
    </location>
</feature>
<dbReference type="SUPFAM" id="SSF103481">
    <property type="entry name" value="Multidrug resistance efflux transporter EmrE"/>
    <property type="match status" value="2"/>
</dbReference>
<name>A0A830HV32_9CHLO</name>
<dbReference type="Pfam" id="PF00892">
    <property type="entry name" value="EamA"/>
    <property type="match status" value="2"/>
</dbReference>
<dbReference type="GO" id="GO:0016020">
    <property type="term" value="C:membrane"/>
    <property type="evidence" value="ECO:0007669"/>
    <property type="project" value="UniProtKB-SubCell"/>
</dbReference>
<feature type="transmembrane region" description="Helical" evidence="6">
    <location>
        <begin position="137"/>
        <end position="159"/>
    </location>
</feature>
<sequence>MAGLPHDGTASGDPVPSTSMSAPPLHVVHLGLLTTQVINALYNVLMQYLVSPAVSITPLVFCAYRDVLAWPLLLTACTWTLPRWSSSSSAALSKPYVPSLLLPADKREWPQLALQALLGVFCNQLFFLYGVQLTDATTAAIVNLSLPIFTASLAVCMGVEVPRWRTAAGIALAVAGAAVLKLGAGSSSSPASSSSRSLALNTAGITVLLLGALASAVYLLLQASMLKRHPALLVTTWEYLVGAALVSVAALLYTPLDGLVLSKAALPALVFSVVGNSCMKYFLQALCNKHAGSVVTTVWSTLCPALTAALSVLMLGAELSWSHVGALPVAAGAYLVTAARTSHHDQQR</sequence>
<organism evidence="8 9">
    <name type="scientific">Pycnococcus provasolii</name>
    <dbReference type="NCBI Taxonomy" id="41880"/>
    <lineage>
        <taxon>Eukaryota</taxon>
        <taxon>Viridiplantae</taxon>
        <taxon>Chlorophyta</taxon>
        <taxon>Pseudoscourfieldiophyceae</taxon>
        <taxon>Pseudoscourfieldiales</taxon>
        <taxon>Pycnococcaceae</taxon>
        <taxon>Pycnococcus</taxon>
    </lineage>
</organism>